<name>A0AAD3WTW2_PHODD</name>
<dbReference type="Gene3D" id="3.40.50.2000">
    <property type="entry name" value="Glycogen Phosphorylase B"/>
    <property type="match status" value="1"/>
</dbReference>
<protein>
    <submittedName>
        <fullName evidence="1">Glycosyltransferase family 1 protein</fullName>
    </submittedName>
</protein>
<dbReference type="RefSeq" id="WP_109374817.1">
    <property type="nucleotide sequence ID" value="NZ_VZUQ01000081.1"/>
</dbReference>
<accession>A0AAD3WTW2</accession>
<evidence type="ECO:0000313" key="1">
    <source>
        <dbReference type="EMBL" id="KAB1177930.1"/>
    </source>
</evidence>
<dbReference type="AlphaFoldDB" id="A0AAD3WTW2"/>
<comment type="caution">
    <text evidence="1">The sequence shown here is derived from an EMBL/GenBank/DDBJ whole genome shotgun (WGS) entry which is preliminary data.</text>
</comment>
<gene>
    <name evidence="1" type="ORF">F6450_16605</name>
</gene>
<reference evidence="1 2" key="1">
    <citation type="submission" date="2019-09" db="EMBL/GenBank/DDBJ databases">
        <title>Photobacterium damselae subsp. damselae CDC-2227-81, a human clinical isolate.</title>
        <authorList>
            <person name="Osorio C.R."/>
        </authorList>
    </citation>
    <scope>NUCLEOTIDE SEQUENCE [LARGE SCALE GENOMIC DNA]</scope>
    <source>
        <strain evidence="1 2">CDC-2227-81</strain>
    </source>
</reference>
<dbReference type="EMBL" id="VZUQ01000081">
    <property type="protein sequence ID" value="KAB1177930.1"/>
    <property type="molecule type" value="Genomic_DNA"/>
</dbReference>
<sequence>MKNKTALIISGVGWNETWQRHQTNAMLLVNMGFQVDYINGVKTSKPTLNKIFNKLKGVFKKKEVLSTKNRSDERINIIPSYFIPPLGFFSKIINKIIYKMYYKDKLLNSYDVVIYYVPVDVYSDFNQICIYKIYDCVRAFKSWGGYSQSLYENEEMICKTVDKIICDSFFIKDRYLSNYDVEQLIPYNEYNNKNITKPKSSIISRVCYFGSVSDHIDVNLLNLLSDHYQVHIWGKIDPSISLSNKIKYHGYISDQDKLFSEINENSDAILIPYIGNMDGVFPAKLISSFSLNIPVFTSKFYDSIKMNNILYVYEDYDSLISMLENFNYEEYQKNNTDRVLLLEQSSEYFEKFKNIILR</sequence>
<dbReference type="Proteomes" id="UP000480943">
    <property type="component" value="Unassembled WGS sequence"/>
</dbReference>
<evidence type="ECO:0000313" key="2">
    <source>
        <dbReference type="Proteomes" id="UP000480943"/>
    </source>
</evidence>
<organism evidence="1 2">
    <name type="scientific">Photobacterium damselae subsp. damselae</name>
    <name type="common">Listonella damsela</name>
    <dbReference type="NCBI Taxonomy" id="85581"/>
    <lineage>
        <taxon>Bacteria</taxon>
        <taxon>Pseudomonadati</taxon>
        <taxon>Pseudomonadota</taxon>
        <taxon>Gammaproteobacteria</taxon>
        <taxon>Vibrionales</taxon>
        <taxon>Vibrionaceae</taxon>
        <taxon>Photobacterium</taxon>
    </lineage>
</organism>
<proteinExistence type="predicted"/>